<protein>
    <submittedName>
        <fullName evidence="1">Uncharacterized protein</fullName>
    </submittedName>
</protein>
<comment type="caution">
    <text evidence="1">The sequence shown here is derived from an EMBL/GenBank/DDBJ whole genome shotgun (WGS) entry which is preliminary data.</text>
</comment>
<dbReference type="Proteomes" id="UP000821866">
    <property type="component" value="Chromosome 1"/>
</dbReference>
<reference evidence="1" key="1">
    <citation type="journal article" date="2020" name="Cell">
        <title>Large-Scale Comparative Analyses of Tick Genomes Elucidate Their Genetic Diversity and Vector Capacities.</title>
        <authorList>
            <consortium name="Tick Genome and Microbiome Consortium (TIGMIC)"/>
            <person name="Jia N."/>
            <person name="Wang J."/>
            <person name="Shi W."/>
            <person name="Du L."/>
            <person name="Sun Y."/>
            <person name="Zhan W."/>
            <person name="Jiang J.F."/>
            <person name="Wang Q."/>
            <person name="Zhang B."/>
            <person name="Ji P."/>
            <person name="Bell-Sakyi L."/>
            <person name="Cui X.M."/>
            <person name="Yuan T.T."/>
            <person name="Jiang B.G."/>
            <person name="Yang W.F."/>
            <person name="Lam T.T."/>
            <person name="Chang Q.C."/>
            <person name="Ding S.J."/>
            <person name="Wang X.J."/>
            <person name="Zhu J.G."/>
            <person name="Ruan X.D."/>
            <person name="Zhao L."/>
            <person name="Wei J.T."/>
            <person name="Ye R.Z."/>
            <person name="Que T.C."/>
            <person name="Du C.H."/>
            <person name="Zhou Y.H."/>
            <person name="Cheng J.X."/>
            <person name="Dai P.F."/>
            <person name="Guo W.B."/>
            <person name="Han X.H."/>
            <person name="Huang E.J."/>
            <person name="Li L.F."/>
            <person name="Wei W."/>
            <person name="Gao Y.C."/>
            <person name="Liu J.Z."/>
            <person name="Shao H.Z."/>
            <person name="Wang X."/>
            <person name="Wang C.C."/>
            <person name="Yang T.C."/>
            <person name="Huo Q.B."/>
            <person name="Li W."/>
            <person name="Chen H.Y."/>
            <person name="Chen S.E."/>
            <person name="Zhou L.G."/>
            <person name="Ni X.B."/>
            <person name="Tian J.H."/>
            <person name="Sheng Y."/>
            <person name="Liu T."/>
            <person name="Pan Y.S."/>
            <person name="Xia L.Y."/>
            <person name="Li J."/>
            <person name="Zhao F."/>
            <person name="Cao W.C."/>
        </authorList>
    </citation>
    <scope>NUCLEOTIDE SEQUENCE</scope>
    <source>
        <strain evidence="1">Rmic-2018</strain>
    </source>
</reference>
<accession>A0A9J6F9S6</accession>
<dbReference type="VEuPathDB" id="VectorBase:LOC119186003"/>
<dbReference type="AlphaFoldDB" id="A0A9J6F9S6"/>
<gene>
    <name evidence="1" type="ORF">HPB51_025567</name>
</gene>
<dbReference type="EMBL" id="JABSTU010000001">
    <property type="protein sequence ID" value="KAH8042724.1"/>
    <property type="molecule type" value="Genomic_DNA"/>
</dbReference>
<evidence type="ECO:0000313" key="2">
    <source>
        <dbReference type="Proteomes" id="UP000821866"/>
    </source>
</evidence>
<sequence length="97" mass="11011">MRGKQWSTVTIKKGLKLRLACGSKGYNAVRELAVPLPSERTLQRRVENCKFSPGILHEVLKFLALKTQSFLCIHAREDRGVMDVEWPRASLLQGFTV</sequence>
<organism evidence="1 2">
    <name type="scientific">Rhipicephalus microplus</name>
    <name type="common">Cattle tick</name>
    <name type="synonym">Boophilus microplus</name>
    <dbReference type="NCBI Taxonomy" id="6941"/>
    <lineage>
        <taxon>Eukaryota</taxon>
        <taxon>Metazoa</taxon>
        <taxon>Ecdysozoa</taxon>
        <taxon>Arthropoda</taxon>
        <taxon>Chelicerata</taxon>
        <taxon>Arachnida</taxon>
        <taxon>Acari</taxon>
        <taxon>Parasitiformes</taxon>
        <taxon>Ixodida</taxon>
        <taxon>Ixodoidea</taxon>
        <taxon>Ixodidae</taxon>
        <taxon>Rhipicephalinae</taxon>
        <taxon>Rhipicephalus</taxon>
        <taxon>Boophilus</taxon>
    </lineage>
</organism>
<proteinExistence type="predicted"/>
<keyword evidence="2" id="KW-1185">Reference proteome</keyword>
<name>A0A9J6F9S6_RHIMP</name>
<reference evidence="1" key="2">
    <citation type="submission" date="2021-09" db="EMBL/GenBank/DDBJ databases">
        <authorList>
            <person name="Jia N."/>
            <person name="Wang J."/>
            <person name="Shi W."/>
            <person name="Du L."/>
            <person name="Sun Y."/>
            <person name="Zhan W."/>
            <person name="Jiang J."/>
            <person name="Wang Q."/>
            <person name="Zhang B."/>
            <person name="Ji P."/>
            <person name="Sakyi L.B."/>
            <person name="Cui X."/>
            <person name="Yuan T."/>
            <person name="Jiang B."/>
            <person name="Yang W."/>
            <person name="Lam T.T.-Y."/>
            <person name="Chang Q."/>
            <person name="Ding S."/>
            <person name="Wang X."/>
            <person name="Zhu J."/>
            <person name="Ruan X."/>
            <person name="Zhao L."/>
            <person name="Wei J."/>
            <person name="Que T."/>
            <person name="Du C."/>
            <person name="Cheng J."/>
            <person name="Dai P."/>
            <person name="Han X."/>
            <person name="Huang E."/>
            <person name="Gao Y."/>
            <person name="Liu J."/>
            <person name="Shao H."/>
            <person name="Ye R."/>
            <person name="Li L."/>
            <person name="Wei W."/>
            <person name="Wang X."/>
            <person name="Wang C."/>
            <person name="Huo Q."/>
            <person name="Li W."/>
            <person name="Guo W."/>
            <person name="Chen H."/>
            <person name="Chen S."/>
            <person name="Zhou L."/>
            <person name="Zhou L."/>
            <person name="Ni X."/>
            <person name="Tian J."/>
            <person name="Zhou Y."/>
            <person name="Sheng Y."/>
            <person name="Liu T."/>
            <person name="Pan Y."/>
            <person name="Xia L."/>
            <person name="Li J."/>
            <person name="Zhao F."/>
            <person name="Cao W."/>
        </authorList>
    </citation>
    <scope>NUCLEOTIDE SEQUENCE</scope>
    <source>
        <strain evidence="1">Rmic-2018</strain>
        <tissue evidence="1">Larvae</tissue>
    </source>
</reference>
<evidence type="ECO:0000313" key="1">
    <source>
        <dbReference type="EMBL" id="KAH8042724.1"/>
    </source>
</evidence>